<organism evidence="1">
    <name type="scientific">Anguilla anguilla</name>
    <name type="common">European freshwater eel</name>
    <name type="synonym">Muraena anguilla</name>
    <dbReference type="NCBI Taxonomy" id="7936"/>
    <lineage>
        <taxon>Eukaryota</taxon>
        <taxon>Metazoa</taxon>
        <taxon>Chordata</taxon>
        <taxon>Craniata</taxon>
        <taxon>Vertebrata</taxon>
        <taxon>Euteleostomi</taxon>
        <taxon>Actinopterygii</taxon>
        <taxon>Neopterygii</taxon>
        <taxon>Teleostei</taxon>
        <taxon>Anguilliformes</taxon>
        <taxon>Anguillidae</taxon>
        <taxon>Anguilla</taxon>
    </lineage>
</organism>
<dbReference type="AlphaFoldDB" id="A0A0E9UFK6"/>
<reference evidence="1" key="2">
    <citation type="journal article" date="2015" name="Fish Shellfish Immunol.">
        <title>Early steps in the European eel (Anguilla anguilla)-Vibrio vulnificus interaction in the gills: Role of the RtxA13 toxin.</title>
        <authorList>
            <person name="Callol A."/>
            <person name="Pajuelo D."/>
            <person name="Ebbesson L."/>
            <person name="Teles M."/>
            <person name="MacKenzie S."/>
            <person name="Amaro C."/>
        </authorList>
    </citation>
    <scope>NUCLEOTIDE SEQUENCE</scope>
</reference>
<name>A0A0E9UFK6_ANGAN</name>
<accession>A0A0E9UFK6</accession>
<dbReference type="EMBL" id="GBXM01043923">
    <property type="protein sequence ID" value="JAH64654.1"/>
    <property type="molecule type" value="Transcribed_RNA"/>
</dbReference>
<proteinExistence type="predicted"/>
<sequence length="59" mass="6984">MSKTEPLSNKHLEFVIARYLNGLNFEFHNYFQISSKIYCIMWPPFLMGGEMEEKPALQN</sequence>
<reference evidence="1" key="1">
    <citation type="submission" date="2014-11" db="EMBL/GenBank/DDBJ databases">
        <authorList>
            <person name="Amaro Gonzalez C."/>
        </authorList>
    </citation>
    <scope>NUCLEOTIDE SEQUENCE</scope>
</reference>
<protein>
    <submittedName>
        <fullName evidence="1">Uncharacterized protein</fullName>
    </submittedName>
</protein>
<evidence type="ECO:0000313" key="1">
    <source>
        <dbReference type="EMBL" id="JAH64654.1"/>
    </source>
</evidence>